<keyword evidence="8" id="KW-1185">Reference proteome</keyword>
<dbReference type="GO" id="GO:0005524">
    <property type="term" value="F:ATP binding"/>
    <property type="evidence" value="ECO:0007669"/>
    <property type="project" value="UniProtKB-KW"/>
</dbReference>
<comment type="similarity">
    <text evidence="1">Belongs to the ABC transporter superfamily.</text>
</comment>
<dbReference type="EC" id="3.6.3.-" evidence="7"/>
<dbReference type="Pfam" id="PF00005">
    <property type="entry name" value="ABC_tran"/>
    <property type="match status" value="2"/>
</dbReference>
<dbReference type="AlphaFoldDB" id="A0A449B5H1"/>
<keyword evidence="4 7" id="KW-0067">ATP-binding</keyword>
<dbReference type="PROSITE" id="PS50893">
    <property type="entry name" value="ABC_TRANSPORTER_2"/>
    <property type="match status" value="1"/>
</dbReference>
<dbReference type="GO" id="GO:0055085">
    <property type="term" value="P:transmembrane transport"/>
    <property type="evidence" value="ECO:0007669"/>
    <property type="project" value="UniProtKB-ARBA"/>
</dbReference>
<keyword evidence="7" id="KW-0378">Hydrolase</keyword>
<dbReference type="SUPFAM" id="SSF52540">
    <property type="entry name" value="P-loop containing nucleoside triphosphate hydrolases"/>
    <property type="match status" value="1"/>
</dbReference>
<keyword evidence="3" id="KW-0547">Nucleotide-binding</keyword>
<dbReference type="RefSeq" id="WP_129647240.1">
    <property type="nucleotide sequence ID" value="NZ_LR215037.1"/>
</dbReference>
<reference evidence="7 8" key="1">
    <citation type="submission" date="2019-01" db="EMBL/GenBank/DDBJ databases">
        <authorList>
            <consortium name="Pathogen Informatics"/>
        </authorList>
    </citation>
    <scope>NUCLEOTIDE SEQUENCE [LARGE SCALE GENOMIC DNA]</scope>
    <source>
        <strain evidence="7 8">NCTC10168</strain>
    </source>
</reference>
<organism evidence="7 8">
    <name type="scientific">Mycoplasmopsis maculosa</name>
    <dbReference type="NCBI Taxonomy" id="114885"/>
    <lineage>
        <taxon>Bacteria</taxon>
        <taxon>Bacillati</taxon>
        <taxon>Mycoplasmatota</taxon>
        <taxon>Mycoplasmoidales</taxon>
        <taxon>Metamycoplasmataceae</taxon>
        <taxon>Mycoplasmopsis</taxon>
    </lineage>
</organism>
<evidence type="ECO:0000256" key="2">
    <source>
        <dbReference type="ARBA" id="ARBA00022448"/>
    </source>
</evidence>
<keyword evidence="2" id="KW-0813">Transport</keyword>
<dbReference type="GO" id="GO:0016887">
    <property type="term" value="F:ATP hydrolysis activity"/>
    <property type="evidence" value="ECO:0007669"/>
    <property type="project" value="InterPro"/>
</dbReference>
<evidence type="ECO:0000256" key="5">
    <source>
        <dbReference type="SAM" id="Coils"/>
    </source>
</evidence>
<dbReference type="KEGG" id="mmau:NCTC10168_00768"/>
<feature type="domain" description="ABC transporter" evidence="6">
    <location>
        <begin position="9"/>
        <end position="750"/>
    </location>
</feature>
<dbReference type="GO" id="GO:0015833">
    <property type="term" value="P:peptide transport"/>
    <property type="evidence" value="ECO:0007669"/>
    <property type="project" value="InterPro"/>
</dbReference>
<name>A0A449B5H1_9BACT</name>
<dbReference type="PROSITE" id="PS00211">
    <property type="entry name" value="ABC_TRANSPORTER_1"/>
    <property type="match status" value="1"/>
</dbReference>
<evidence type="ECO:0000256" key="4">
    <source>
        <dbReference type="ARBA" id="ARBA00022840"/>
    </source>
</evidence>
<dbReference type="EMBL" id="LR215037">
    <property type="protein sequence ID" value="VEU75819.1"/>
    <property type="molecule type" value="Genomic_DNA"/>
</dbReference>
<dbReference type="Pfam" id="PF08352">
    <property type="entry name" value="oligo_HPY"/>
    <property type="match status" value="1"/>
</dbReference>
<dbReference type="InterPro" id="IPR003593">
    <property type="entry name" value="AAA+_ATPase"/>
</dbReference>
<gene>
    <name evidence="7" type="primary">pstB_2</name>
    <name evidence="7" type="ORF">NCTC10168_00768</name>
</gene>
<dbReference type="InterPro" id="IPR050319">
    <property type="entry name" value="ABC_transp_ATP-bind"/>
</dbReference>
<dbReference type="Proteomes" id="UP000290243">
    <property type="component" value="Chromosome"/>
</dbReference>
<dbReference type="PANTHER" id="PTHR43776">
    <property type="entry name" value="TRANSPORT ATP-BINDING PROTEIN"/>
    <property type="match status" value="1"/>
</dbReference>
<dbReference type="PANTHER" id="PTHR43776:SF7">
    <property type="entry name" value="D,D-DIPEPTIDE TRANSPORT ATP-BINDING PROTEIN DDPF-RELATED"/>
    <property type="match status" value="1"/>
</dbReference>
<evidence type="ECO:0000256" key="1">
    <source>
        <dbReference type="ARBA" id="ARBA00005417"/>
    </source>
</evidence>
<evidence type="ECO:0000313" key="7">
    <source>
        <dbReference type="EMBL" id="VEU75819.1"/>
    </source>
</evidence>
<dbReference type="InterPro" id="IPR027417">
    <property type="entry name" value="P-loop_NTPase"/>
</dbReference>
<evidence type="ECO:0000259" key="6">
    <source>
        <dbReference type="PROSITE" id="PS50893"/>
    </source>
</evidence>
<dbReference type="Gene3D" id="3.40.50.300">
    <property type="entry name" value="P-loop containing nucleotide triphosphate hydrolases"/>
    <property type="match status" value="2"/>
</dbReference>
<dbReference type="InterPro" id="IPR017871">
    <property type="entry name" value="ABC_transporter-like_CS"/>
</dbReference>
<sequence>MKNNSEVILKIKELKKYFTNNGVINKAVNGVSFDVKKGEIVGLIGESGSGKTTVGRSLLRLYDNFNGFVTLDGKVISGKRLSNSRNKFLRKNIQMIFQDPHAALNGQKTIYSILKEPLVVNGVINEKLKDIMSDWENVKSSYIYTFSQKVKNLKIKNLKAINKYAKVFFPKWSDTFTDYEHNFEENDEDIFINFFNYLEEKQKMESTIIDNMYSNTEQLMDFYYQKQKDFRDNKITWDEKALVETKNEYKKVKKLLKYSNEQYNAYLNKKSYKKAIKELLNNRKDNQIANVNSFNNFIFEYKNEAKISWLTRMNSYDLEFYLYNFKKQHLNLAKLREIKKLKNKFKYLSMSEVQLLIKDIDNYAVDFYNKYLENLNYSKDFKKVVKSYIKDKFSYNPQKFLKLNDNDKNKHYDELIKYYYLINEANKVLYTKQKPAASLKDLKEAKEKINNSKYVYLEENKKYYSNIKNDMKKLDLEILEESLVYKRLKAMQSFTDKAFMEISKSFFNYLNTKLLSAKSDLESLQKELNSLEKNKVNDSKILNETRTKVYKAQVVVNEIKKNISIYKNKIDSKLNTLKSFTFEVKYLLKDVRTIYLLLGVNRTKNKFVNFIKNTAARFLIKNLLYKTTIYKSLEDVGLLKQFAYRYPHEFSGGQRQRIVIARALITEPKVIVADEPIASLDISIQAQVVNLLKDLCQKKNIGMVFIAHDLSMIEYIADRVEIMHLGKIVESGTTQAVYNKPTHPYTINLFKAIPKISNANEKFENISFELDYLKEQNYPNIPKEFKVEEDHFVYGTKDQIVKWTNAVGIKID</sequence>
<protein>
    <submittedName>
        <fullName evidence="7">Phosphate ABC transporter ATP-binding protein</fullName>
        <ecNumber evidence="7">3.6.3.-</ecNumber>
    </submittedName>
</protein>
<proteinExistence type="inferred from homology"/>
<feature type="coiled-coil region" evidence="5">
    <location>
        <begin position="514"/>
        <end position="541"/>
    </location>
</feature>
<dbReference type="OrthoDB" id="400883at2"/>
<dbReference type="SMART" id="SM00382">
    <property type="entry name" value="AAA"/>
    <property type="match status" value="1"/>
</dbReference>
<dbReference type="InterPro" id="IPR003439">
    <property type="entry name" value="ABC_transporter-like_ATP-bd"/>
</dbReference>
<evidence type="ECO:0000313" key="8">
    <source>
        <dbReference type="Proteomes" id="UP000290243"/>
    </source>
</evidence>
<dbReference type="InterPro" id="IPR013563">
    <property type="entry name" value="Oligopep_ABC_C"/>
</dbReference>
<accession>A0A449B5H1</accession>
<keyword evidence="5" id="KW-0175">Coiled coil</keyword>
<evidence type="ECO:0000256" key="3">
    <source>
        <dbReference type="ARBA" id="ARBA00022741"/>
    </source>
</evidence>